<proteinExistence type="predicted"/>
<sequence length="97" mass="10882">MFSSFLNGTHVHADEEQHFDDCQICTILTAFNDSPPINDLIDLKCELCGYLIETALPLNSIEITSLKGFFAHAPPCLSYLKNKIKTKKKLINILQKG</sequence>
<dbReference type="AlphaFoldDB" id="A0A6S6U749"/>
<evidence type="ECO:0000313" key="1">
    <source>
        <dbReference type="EMBL" id="CAA6827579.1"/>
    </source>
</evidence>
<dbReference type="EMBL" id="CACVAS010000152">
    <property type="protein sequence ID" value="CAA6827579.1"/>
    <property type="molecule type" value="Genomic_DNA"/>
</dbReference>
<accession>A0A6S6U749</accession>
<organism evidence="1">
    <name type="scientific">uncultured Sulfurovum sp</name>
    <dbReference type="NCBI Taxonomy" id="269237"/>
    <lineage>
        <taxon>Bacteria</taxon>
        <taxon>Pseudomonadati</taxon>
        <taxon>Campylobacterota</taxon>
        <taxon>Epsilonproteobacteria</taxon>
        <taxon>Campylobacterales</taxon>
        <taxon>Sulfurovaceae</taxon>
        <taxon>Sulfurovum</taxon>
        <taxon>environmental samples</taxon>
    </lineage>
</organism>
<name>A0A6S6U749_9BACT</name>
<gene>
    <name evidence="1" type="ORF">HELGO_WM62574</name>
</gene>
<protein>
    <submittedName>
        <fullName evidence="1">Uncharacterized protein</fullName>
    </submittedName>
</protein>
<reference evidence="1" key="1">
    <citation type="submission" date="2020-01" db="EMBL/GenBank/DDBJ databases">
        <authorList>
            <person name="Meier V. D."/>
            <person name="Meier V D."/>
        </authorList>
    </citation>
    <scope>NUCLEOTIDE SEQUENCE</scope>
    <source>
        <strain evidence="1">HLG_WM_MAG_01</strain>
    </source>
</reference>